<accession>A0ACC1RM29</accession>
<comment type="caution">
    <text evidence="1">The sequence shown here is derived from an EMBL/GenBank/DDBJ whole genome shotgun (WGS) entry which is preliminary data.</text>
</comment>
<organism evidence="1 2">
    <name type="scientific">Fusarium decemcellulare</name>
    <dbReference type="NCBI Taxonomy" id="57161"/>
    <lineage>
        <taxon>Eukaryota</taxon>
        <taxon>Fungi</taxon>
        <taxon>Dikarya</taxon>
        <taxon>Ascomycota</taxon>
        <taxon>Pezizomycotina</taxon>
        <taxon>Sordariomycetes</taxon>
        <taxon>Hypocreomycetidae</taxon>
        <taxon>Hypocreales</taxon>
        <taxon>Nectriaceae</taxon>
        <taxon>Fusarium</taxon>
        <taxon>Fusarium decemcellulare species complex</taxon>
    </lineage>
</organism>
<name>A0ACC1RM29_9HYPO</name>
<dbReference type="Proteomes" id="UP001148629">
    <property type="component" value="Unassembled WGS sequence"/>
</dbReference>
<keyword evidence="2" id="KW-1185">Reference proteome</keyword>
<reference evidence="1" key="1">
    <citation type="submission" date="2022-08" db="EMBL/GenBank/DDBJ databases">
        <title>Genome Sequence of Fusarium decemcellulare.</title>
        <authorList>
            <person name="Buettner E."/>
        </authorList>
    </citation>
    <scope>NUCLEOTIDE SEQUENCE</scope>
    <source>
        <strain evidence="1">Babe19</strain>
    </source>
</reference>
<sequence>MLPCAAALPLASYDSPGLPTLRDTAIPVPPNPQLFYWPTDKYCGYLRSKSSPAGVRRFVMADPALLSGQAPPSPEERDEYYYGLPSKPKLVARSGGGIWRRQQDQLPIGKVFSPVGSHAIGKAWNDSTSSLRRLVLEALEDVDWSVIDILRLGYERQNQLTGEEYNHPVTLLISVQKDSTTWGQGLWVVMRCHDILRFHDFLDVHCEMKESRFSRCMSPVAEERVTIPRLVSGHINPPVKVRGQLSEYLGVSIAAFDEPGREGTKCLYLGIKGSSDSGDAGKQDDVQSQRTIIQPGDGTVAELEKDIRDGLKGIENVVKIIQSYKNKTDDEKRRQIEIHQGSIPALKLAQRDLAALKDPATRIFGHVLYAPEFSVGMTVRHGTRLRDWALIELHTGKHNTPLHKLSNDVLVGDEAAARSWVTAAREVEGLAAEVSVAFDQDSHTAWLEGTIPEEEMRKPQEESRSLGDEAIMVAKHGRSSGFTVGLATRIMSLVREPMDGITFISEEWCIVGQGRGSDGRRRTFSEEGDSGSCVWDIKRRVGGMLTGGSGRKSNGAFDTSYATPIEWLLDDIKAHGYDVELL</sequence>
<gene>
    <name evidence="1" type="ORF">NM208_g12957</name>
</gene>
<protein>
    <submittedName>
        <fullName evidence="1">Uncharacterized protein</fullName>
    </submittedName>
</protein>
<dbReference type="EMBL" id="JANRMS010002496">
    <property type="protein sequence ID" value="KAJ3522208.1"/>
    <property type="molecule type" value="Genomic_DNA"/>
</dbReference>
<evidence type="ECO:0000313" key="2">
    <source>
        <dbReference type="Proteomes" id="UP001148629"/>
    </source>
</evidence>
<evidence type="ECO:0000313" key="1">
    <source>
        <dbReference type="EMBL" id="KAJ3522208.1"/>
    </source>
</evidence>
<proteinExistence type="predicted"/>